<gene>
    <name evidence="1" type="ORF">J2Z35_000102</name>
</gene>
<comment type="caution">
    <text evidence="1">The sequence shown here is derived from an EMBL/GenBank/DDBJ whole genome shotgun (WGS) entry which is preliminary data.</text>
</comment>
<reference evidence="1 2" key="1">
    <citation type="submission" date="2021-03" db="EMBL/GenBank/DDBJ databases">
        <title>Genomic Encyclopedia of Type Strains, Phase IV (KMG-IV): sequencing the most valuable type-strain genomes for metagenomic binning, comparative biology and taxonomic classification.</title>
        <authorList>
            <person name="Goeker M."/>
        </authorList>
    </citation>
    <scope>NUCLEOTIDE SEQUENCE [LARGE SCALE GENOMIC DNA]</scope>
    <source>
        <strain evidence="1 2">DSM 27512</strain>
    </source>
</reference>
<sequence>MSKSFRIAALVLVISVLGGIYYMKNVKPTEQISDIGEGNEITLLSPEVAITFEEAMDNDLPTFVEFKTST</sequence>
<dbReference type="Proteomes" id="UP001314903">
    <property type="component" value="Unassembled WGS sequence"/>
</dbReference>
<accession>A0ABS4KEW3</accession>
<dbReference type="EMBL" id="JAGGLI010000001">
    <property type="protein sequence ID" value="MBP2026313.1"/>
    <property type="molecule type" value="Genomic_DNA"/>
</dbReference>
<proteinExistence type="predicted"/>
<organism evidence="1 2">
    <name type="scientific">Acetoanaerobium pronyense</name>
    <dbReference type="NCBI Taxonomy" id="1482736"/>
    <lineage>
        <taxon>Bacteria</taxon>
        <taxon>Bacillati</taxon>
        <taxon>Bacillota</taxon>
        <taxon>Clostridia</taxon>
        <taxon>Peptostreptococcales</taxon>
        <taxon>Filifactoraceae</taxon>
        <taxon>Acetoanaerobium</taxon>
    </lineage>
</organism>
<keyword evidence="2" id="KW-1185">Reference proteome</keyword>
<dbReference type="RefSeq" id="WP_209658240.1">
    <property type="nucleotide sequence ID" value="NZ_JAGGLI010000001.1"/>
</dbReference>
<name>A0ABS4KEW3_9FIRM</name>
<evidence type="ECO:0000313" key="1">
    <source>
        <dbReference type="EMBL" id="MBP2026313.1"/>
    </source>
</evidence>
<evidence type="ECO:0000313" key="2">
    <source>
        <dbReference type="Proteomes" id="UP001314903"/>
    </source>
</evidence>
<protein>
    <submittedName>
        <fullName evidence="1">Glucose uptake protein GlcU</fullName>
    </submittedName>
</protein>